<proteinExistence type="predicted"/>
<organism evidence="1 2">
    <name type="scientific">Trametes sanguinea</name>
    <dbReference type="NCBI Taxonomy" id="158606"/>
    <lineage>
        <taxon>Eukaryota</taxon>
        <taxon>Fungi</taxon>
        <taxon>Dikarya</taxon>
        <taxon>Basidiomycota</taxon>
        <taxon>Agaricomycotina</taxon>
        <taxon>Agaricomycetes</taxon>
        <taxon>Polyporales</taxon>
        <taxon>Polyporaceae</taxon>
        <taxon>Trametes</taxon>
    </lineage>
</organism>
<evidence type="ECO:0000313" key="1">
    <source>
        <dbReference type="EMBL" id="KAJ3014373.1"/>
    </source>
</evidence>
<keyword evidence="2" id="KW-1185">Reference proteome</keyword>
<dbReference type="EMBL" id="JANSHE010000215">
    <property type="protein sequence ID" value="KAJ3014373.1"/>
    <property type="molecule type" value="Genomic_DNA"/>
</dbReference>
<evidence type="ECO:0000313" key="2">
    <source>
        <dbReference type="Proteomes" id="UP001144978"/>
    </source>
</evidence>
<dbReference type="Proteomes" id="UP001144978">
    <property type="component" value="Unassembled WGS sequence"/>
</dbReference>
<sequence>MVDDASLGSLGPWLYRPGMSGILGSLSTVMPVTEIATLRLNSPHIWDSPASQSFFADVAAQQAAWSGYLLHYFQDTSDPLVIYILTGWESVSAHFDWIKSEQNQKLLERGEGLMEVVGLQHVNLGVELKNAQFVVLEQWQRGTEEDVGEEREEVGSVEEAPEQVCRIKGFAREEDVEGQDEQEDVGKKRAFMRRFSVPRS</sequence>
<comment type="caution">
    <text evidence="1">The sequence shown here is derived from an EMBL/GenBank/DDBJ whole genome shotgun (WGS) entry which is preliminary data.</text>
</comment>
<protein>
    <submittedName>
        <fullName evidence="1">Uncharacterized protein</fullName>
    </submittedName>
</protein>
<accession>A0ACC1Q6P1</accession>
<gene>
    <name evidence="1" type="ORF">NUW54_g1320</name>
</gene>
<reference evidence="1" key="1">
    <citation type="submission" date="2022-08" db="EMBL/GenBank/DDBJ databases">
        <title>Genome Sequence of Pycnoporus sanguineus.</title>
        <authorList>
            <person name="Buettner E."/>
        </authorList>
    </citation>
    <scope>NUCLEOTIDE SEQUENCE</scope>
    <source>
        <strain evidence="1">CG-C14</strain>
    </source>
</reference>
<name>A0ACC1Q6P1_9APHY</name>